<comment type="function">
    <text evidence="7">May play the central regulatory role in sporulation. It may be an element of the effector pathway responsible for the activation of sporulation genes in response to nutritional stress. Spo0A may act in concert with spo0H (a sigma factor) to control the expression of some genes that are critical to the sporulation process.</text>
</comment>
<dbReference type="GO" id="GO:0005829">
    <property type="term" value="C:cytosol"/>
    <property type="evidence" value="ECO:0007669"/>
    <property type="project" value="TreeGrafter"/>
</dbReference>
<evidence type="ECO:0000313" key="13">
    <source>
        <dbReference type="Proteomes" id="UP000243547"/>
    </source>
</evidence>
<name>A0A1M6M4Z9_9FIRM</name>
<dbReference type="SMART" id="SM00862">
    <property type="entry name" value="Trans_reg_C"/>
    <property type="match status" value="1"/>
</dbReference>
<gene>
    <name evidence="12" type="ORF">SAMN02745227_00656</name>
</gene>
<dbReference type="SUPFAM" id="SSF52172">
    <property type="entry name" value="CheY-like"/>
    <property type="match status" value="1"/>
</dbReference>
<dbReference type="STRING" id="1120989.SAMN02745227_00656"/>
<dbReference type="OrthoDB" id="9802426at2"/>
<organism evidence="12 13">
    <name type="scientific">Anaerobranca californiensis DSM 14826</name>
    <dbReference type="NCBI Taxonomy" id="1120989"/>
    <lineage>
        <taxon>Bacteria</taxon>
        <taxon>Bacillati</taxon>
        <taxon>Bacillota</taxon>
        <taxon>Clostridia</taxon>
        <taxon>Eubacteriales</taxon>
        <taxon>Proteinivoracaceae</taxon>
        <taxon>Anaerobranca</taxon>
    </lineage>
</organism>
<evidence type="ECO:0000256" key="6">
    <source>
        <dbReference type="ARBA" id="ARBA00023163"/>
    </source>
</evidence>
<feature type="domain" description="Response regulatory" evidence="10">
    <location>
        <begin position="8"/>
        <end position="119"/>
    </location>
</feature>
<dbReference type="Pfam" id="PF00072">
    <property type="entry name" value="Response_reg"/>
    <property type="match status" value="1"/>
</dbReference>
<dbReference type="GO" id="GO:0006355">
    <property type="term" value="P:regulation of DNA-templated transcription"/>
    <property type="evidence" value="ECO:0007669"/>
    <property type="project" value="InterPro"/>
</dbReference>
<dbReference type="AlphaFoldDB" id="A0A1M6M4Z9"/>
<dbReference type="Gene3D" id="1.10.10.10">
    <property type="entry name" value="Winged helix-like DNA-binding domain superfamily/Winged helix DNA-binding domain"/>
    <property type="match status" value="1"/>
</dbReference>
<reference evidence="13" key="1">
    <citation type="submission" date="2016-11" db="EMBL/GenBank/DDBJ databases">
        <authorList>
            <person name="Varghese N."/>
            <person name="Submissions S."/>
        </authorList>
    </citation>
    <scope>NUCLEOTIDE SEQUENCE [LARGE SCALE GENOMIC DNA]</scope>
    <source>
        <strain evidence="13">DSM 14826</strain>
    </source>
</reference>
<dbReference type="Gene3D" id="3.40.50.2300">
    <property type="match status" value="1"/>
</dbReference>
<evidence type="ECO:0000256" key="2">
    <source>
        <dbReference type="ARBA" id="ARBA00022553"/>
    </source>
</evidence>
<dbReference type="InterPro" id="IPR036388">
    <property type="entry name" value="WH-like_DNA-bd_sf"/>
</dbReference>
<evidence type="ECO:0000313" key="12">
    <source>
        <dbReference type="EMBL" id="SHJ78373.1"/>
    </source>
</evidence>
<dbReference type="InterPro" id="IPR001867">
    <property type="entry name" value="OmpR/PhoB-type_DNA-bd"/>
</dbReference>
<comment type="caution">
    <text evidence="8">Lacks conserved residue(s) required for the propagation of feature annotation.</text>
</comment>
<dbReference type="CDD" id="cd00383">
    <property type="entry name" value="trans_reg_C"/>
    <property type="match status" value="1"/>
</dbReference>
<keyword evidence="6" id="KW-0804">Transcription</keyword>
<keyword evidence="4" id="KW-0805">Transcription regulation</keyword>
<evidence type="ECO:0000259" key="10">
    <source>
        <dbReference type="PROSITE" id="PS50110"/>
    </source>
</evidence>
<evidence type="ECO:0000259" key="11">
    <source>
        <dbReference type="PROSITE" id="PS51755"/>
    </source>
</evidence>
<dbReference type="FunFam" id="1.10.10.10:FF:000018">
    <property type="entry name" value="DNA-binding response regulator ResD"/>
    <property type="match status" value="1"/>
</dbReference>
<evidence type="ECO:0000256" key="3">
    <source>
        <dbReference type="ARBA" id="ARBA00023012"/>
    </source>
</evidence>
<dbReference type="PROSITE" id="PS51755">
    <property type="entry name" value="OMPR_PHOB"/>
    <property type="match status" value="1"/>
</dbReference>
<dbReference type="InterPro" id="IPR039420">
    <property type="entry name" value="WalR-like"/>
</dbReference>
<dbReference type="PANTHER" id="PTHR48111">
    <property type="entry name" value="REGULATOR OF RPOS"/>
    <property type="match status" value="1"/>
</dbReference>
<keyword evidence="2" id="KW-0597">Phosphoprotein</keyword>
<dbReference type="SUPFAM" id="SSF46894">
    <property type="entry name" value="C-terminal effector domain of the bipartite response regulators"/>
    <property type="match status" value="1"/>
</dbReference>
<dbReference type="RefSeq" id="WP_072906292.1">
    <property type="nucleotide sequence ID" value="NZ_FRAI01000006.1"/>
</dbReference>
<keyword evidence="13" id="KW-1185">Reference proteome</keyword>
<dbReference type="Pfam" id="PF00486">
    <property type="entry name" value="Trans_reg_C"/>
    <property type="match status" value="1"/>
</dbReference>
<dbReference type="GO" id="GO:0032993">
    <property type="term" value="C:protein-DNA complex"/>
    <property type="evidence" value="ECO:0007669"/>
    <property type="project" value="TreeGrafter"/>
</dbReference>
<dbReference type="Proteomes" id="UP000243547">
    <property type="component" value="Unassembled WGS sequence"/>
</dbReference>
<evidence type="ECO:0000256" key="8">
    <source>
        <dbReference type="PROSITE-ProRule" id="PRU00169"/>
    </source>
</evidence>
<dbReference type="SMART" id="SM00448">
    <property type="entry name" value="REC"/>
    <property type="match status" value="1"/>
</dbReference>
<feature type="domain" description="OmpR/PhoB-type" evidence="11">
    <location>
        <begin position="129"/>
        <end position="228"/>
    </location>
</feature>
<dbReference type="InterPro" id="IPR016032">
    <property type="entry name" value="Sig_transdc_resp-reg_C-effctor"/>
</dbReference>
<keyword evidence="5 9" id="KW-0238">DNA-binding</keyword>
<dbReference type="PANTHER" id="PTHR48111:SF1">
    <property type="entry name" value="TWO-COMPONENT RESPONSE REGULATOR ORR33"/>
    <property type="match status" value="1"/>
</dbReference>
<proteinExistence type="predicted"/>
<sequence length="230" mass="26879">MSLRGKKSKILIIDSIGDITLTKDSLENEGFILLHCLPQKFFNLVYNENPDLVLLNLEVSFENYKTCSKIRDTSNCPIIILSDSSEEEDIVKAFEAGADDYIVKPFSNKELVARLKAHLRRYYYLNTRDKNEELLSLEIYPHLQQVKKNERIIDLSQREYELLLFFLKNKGKVFTRGQLLKEVWGFANEGDSRTVDVTIHRLREKIENNPSKPEYILTKRGFGYYFNTVI</sequence>
<dbReference type="GO" id="GO:0000156">
    <property type="term" value="F:phosphorelay response regulator activity"/>
    <property type="evidence" value="ECO:0007669"/>
    <property type="project" value="TreeGrafter"/>
</dbReference>
<dbReference type="EMBL" id="FRAI01000006">
    <property type="protein sequence ID" value="SHJ78373.1"/>
    <property type="molecule type" value="Genomic_DNA"/>
</dbReference>
<dbReference type="PROSITE" id="PS50110">
    <property type="entry name" value="RESPONSE_REGULATORY"/>
    <property type="match status" value="1"/>
</dbReference>
<evidence type="ECO:0000256" key="7">
    <source>
        <dbReference type="ARBA" id="ARBA00024867"/>
    </source>
</evidence>
<dbReference type="GO" id="GO:0000976">
    <property type="term" value="F:transcription cis-regulatory region binding"/>
    <property type="evidence" value="ECO:0007669"/>
    <property type="project" value="TreeGrafter"/>
</dbReference>
<feature type="DNA-binding region" description="OmpR/PhoB-type" evidence="9">
    <location>
        <begin position="129"/>
        <end position="228"/>
    </location>
</feature>
<evidence type="ECO:0000256" key="5">
    <source>
        <dbReference type="ARBA" id="ARBA00023125"/>
    </source>
</evidence>
<evidence type="ECO:0000256" key="9">
    <source>
        <dbReference type="PROSITE-ProRule" id="PRU01091"/>
    </source>
</evidence>
<protein>
    <recommendedName>
        <fullName evidence="1">Stage 0 sporulation protein A homolog</fullName>
    </recommendedName>
</protein>
<accession>A0A1M6M4Z9</accession>
<keyword evidence="3" id="KW-0902">Two-component regulatory system</keyword>
<evidence type="ECO:0000256" key="4">
    <source>
        <dbReference type="ARBA" id="ARBA00023015"/>
    </source>
</evidence>
<dbReference type="InterPro" id="IPR001789">
    <property type="entry name" value="Sig_transdc_resp-reg_receiver"/>
</dbReference>
<evidence type="ECO:0000256" key="1">
    <source>
        <dbReference type="ARBA" id="ARBA00018672"/>
    </source>
</evidence>
<dbReference type="InterPro" id="IPR011006">
    <property type="entry name" value="CheY-like_superfamily"/>
</dbReference>